<dbReference type="PANTHER" id="PTHR48022:SF70">
    <property type="entry name" value="MONOSACCHARIDE TRANSPORTER, PUTATIVE (AFU_ORTHOLOGUE AFUA_5G14540)-RELATED"/>
    <property type="match status" value="1"/>
</dbReference>
<keyword evidence="4 8" id="KW-0812">Transmembrane</keyword>
<dbReference type="FunFam" id="1.20.1250.20:FF:000217">
    <property type="entry name" value="MFS lactose permease, putative"/>
    <property type="match status" value="1"/>
</dbReference>
<dbReference type="OrthoDB" id="6133115at2759"/>
<dbReference type="GO" id="GO:0016020">
    <property type="term" value="C:membrane"/>
    <property type="evidence" value="ECO:0007669"/>
    <property type="project" value="UniProtKB-SubCell"/>
</dbReference>
<dbReference type="HOGENOM" id="CLU_001265_30_13_1"/>
<feature type="transmembrane region" description="Helical" evidence="8">
    <location>
        <begin position="370"/>
        <end position="388"/>
    </location>
</feature>
<evidence type="ECO:0000256" key="7">
    <source>
        <dbReference type="RuleBase" id="RU003346"/>
    </source>
</evidence>
<gene>
    <name evidence="10" type="ORF">A1O9_06879</name>
</gene>
<dbReference type="VEuPathDB" id="FungiDB:A1O9_06879"/>
<dbReference type="GeneID" id="25281794"/>
<evidence type="ECO:0000313" key="11">
    <source>
        <dbReference type="Proteomes" id="UP000027920"/>
    </source>
</evidence>
<dbReference type="NCBIfam" id="TIGR00879">
    <property type="entry name" value="SP"/>
    <property type="match status" value="1"/>
</dbReference>
<feature type="transmembrane region" description="Helical" evidence="8">
    <location>
        <begin position="147"/>
        <end position="165"/>
    </location>
</feature>
<dbReference type="EMBL" id="AMGV01000005">
    <property type="protein sequence ID" value="KEF56690.1"/>
    <property type="molecule type" value="Genomic_DNA"/>
</dbReference>
<evidence type="ECO:0000256" key="1">
    <source>
        <dbReference type="ARBA" id="ARBA00004141"/>
    </source>
</evidence>
<dbReference type="InterPro" id="IPR003663">
    <property type="entry name" value="Sugar/inositol_transpt"/>
</dbReference>
<dbReference type="AlphaFoldDB" id="A0A072PME4"/>
<protein>
    <recommendedName>
        <fullName evidence="9">Major facilitator superfamily (MFS) profile domain-containing protein</fullName>
    </recommendedName>
</protein>
<dbReference type="Gene3D" id="1.20.1250.20">
    <property type="entry name" value="MFS general substrate transporter like domains"/>
    <property type="match status" value="1"/>
</dbReference>
<feature type="transmembrane region" description="Helical" evidence="8">
    <location>
        <begin position="493"/>
        <end position="514"/>
    </location>
</feature>
<keyword evidence="5 8" id="KW-1133">Transmembrane helix</keyword>
<proteinExistence type="inferred from homology"/>
<evidence type="ECO:0000313" key="10">
    <source>
        <dbReference type="EMBL" id="KEF56690.1"/>
    </source>
</evidence>
<evidence type="ECO:0000256" key="6">
    <source>
        <dbReference type="ARBA" id="ARBA00023136"/>
    </source>
</evidence>
<comment type="subcellular location">
    <subcellularLocation>
        <location evidence="1">Membrane</location>
        <topology evidence="1">Multi-pass membrane protein</topology>
    </subcellularLocation>
</comment>
<evidence type="ECO:0000256" key="8">
    <source>
        <dbReference type="SAM" id="Phobius"/>
    </source>
</evidence>
<feature type="transmembrane region" description="Helical" evidence="8">
    <location>
        <begin position="206"/>
        <end position="227"/>
    </location>
</feature>
<feature type="transmembrane region" description="Helical" evidence="8">
    <location>
        <begin position="171"/>
        <end position="194"/>
    </location>
</feature>
<organism evidence="10 11">
    <name type="scientific">Exophiala aquamarina CBS 119918</name>
    <dbReference type="NCBI Taxonomy" id="1182545"/>
    <lineage>
        <taxon>Eukaryota</taxon>
        <taxon>Fungi</taxon>
        <taxon>Dikarya</taxon>
        <taxon>Ascomycota</taxon>
        <taxon>Pezizomycotina</taxon>
        <taxon>Eurotiomycetes</taxon>
        <taxon>Chaetothyriomycetidae</taxon>
        <taxon>Chaetothyriales</taxon>
        <taxon>Herpotrichiellaceae</taxon>
        <taxon>Exophiala</taxon>
    </lineage>
</organism>
<evidence type="ECO:0000259" key="9">
    <source>
        <dbReference type="PROSITE" id="PS50850"/>
    </source>
</evidence>
<evidence type="ECO:0000256" key="5">
    <source>
        <dbReference type="ARBA" id="ARBA00022989"/>
    </source>
</evidence>
<dbReference type="GO" id="GO:0005351">
    <property type="term" value="F:carbohydrate:proton symporter activity"/>
    <property type="evidence" value="ECO:0007669"/>
    <property type="project" value="TreeGrafter"/>
</dbReference>
<name>A0A072PME4_9EURO</name>
<feature type="transmembrane region" description="Helical" evidence="8">
    <location>
        <begin position="395"/>
        <end position="414"/>
    </location>
</feature>
<reference evidence="10 11" key="1">
    <citation type="submission" date="2013-03" db="EMBL/GenBank/DDBJ databases">
        <title>The Genome Sequence of Exophiala aquamarina CBS 119918.</title>
        <authorList>
            <consortium name="The Broad Institute Genomics Platform"/>
            <person name="Cuomo C."/>
            <person name="de Hoog S."/>
            <person name="Gorbushina A."/>
            <person name="Walker B."/>
            <person name="Young S.K."/>
            <person name="Zeng Q."/>
            <person name="Gargeya S."/>
            <person name="Fitzgerald M."/>
            <person name="Haas B."/>
            <person name="Abouelleil A."/>
            <person name="Allen A.W."/>
            <person name="Alvarado L."/>
            <person name="Arachchi H.M."/>
            <person name="Berlin A.M."/>
            <person name="Chapman S.B."/>
            <person name="Gainer-Dewar J."/>
            <person name="Goldberg J."/>
            <person name="Griggs A."/>
            <person name="Gujja S."/>
            <person name="Hansen M."/>
            <person name="Howarth C."/>
            <person name="Imamovic A."/>
            <person name="Ireland A."/>
            <person name="Larimer J."/>
            <person name="McCowan C."/>
            <person name="Murphy C."/>
            <person name="Pearson M."/>
            <person name="Poon T.W."/>
            <person name="Priest M."/>
            <person name="Roberts A."/>
            <person name="Saif S."/>
            <person name="Shea T."/>
            <person name="Sisk P."/>
            <person name="Sykes S."/>
            <person name="Wortman J."/>
            <person name="Nusbaum C."/>
            <person name="Birren B."/>
        </authorList>
    </citation>
    <scope>NUCLEOTIDE SEQUENCE [LARGE SCALE GENOMIC DNA]</scope>
    <source>
        <strain evidence="10 11">CBS 119918</strain>
    </source>
</reference>
<keyword evidence="6 8" id="KW-0472">Membrane</keyword>
<comment type="similarity">
    <text evidence="2 7">Belongs to the major facilitator superfamily. Sugar transporter (TC 2.A.1.1) family.</text>
</comment>
<feature type="transmembrane region" description="Helical" evidence="8">
    <location>
        <begin position="426"/>
        <end position="446"/>
    </location>
</feature>
<evidence type="ECO:0000256" key="4">
    <source>
        <dbReference type="ARBA" id="ARBA00022692"/>
    </source>
</evidence>
<feature type="transmembrane region" description="Helical" evidence="8">
    <location>
        <begin position="467"/>
        <end position="487"/>
    </location>
</feature>
<dbReference type="InterPro" id="IPR005828">
    <property type="entry name" value="MFS_sugar_transport-like"/>
</dbReference>
<dbReference type="PRINTS" id="PR00171">
    <property type="entry name" value="SUGRTRNSPORT"/>
</dbReference>
<feature type="transmembrane region" description="Helical" evidence="8">
    <location>
        <begin position="114"/>
        <end position="135"/>
    </location>
</feature>
<dbReference type="Proteomes" id="UP000027920">
    <property type="component" value="Unassembled WGS sequence"/>
</dbReference>
<feature type="transmembrane region" description="Helical" evidence="8">
    <location>
        <begin position="328"/>
        <end position="350"/>
    </location>
</feature>
<dbReference type="PROSITE" id="PS50850">
    <property type="entry name" value="MFS"/>
    <property type="match status" value="1"/>
</dbReference>
<dbReference type="InterPro" id="IPR036259">
    <property type="entry name" value="MFS_trans_sf"/>
</dbReference>
<accession>A0A072PME4</accession>
<dbReference type="PANTHER" id="PTHR48022">
    <property type="entry name" value="PLASTIDIC GLUCOSE TRANSPORTER 4"/>
    <property type="match status" value="1"/>
</dbReference>
<dbReference type="Pfam" id="PF00083">
    <property type="entry name" value="Sugar_tr"/>
    <property type="match status" value="1"/>
</dbReference>
<dbReference type="RefSeq" id="XP_013259280.1">
    <property type="nucleotide sequence ID" value="XM_013403826.1"/>
</dbReference>
<dbReference type="InterPro" id="IPR050360">
    <property type="entry name" value="MFS_Sugar_Transporters"/>
</dbReference>
<comment type="caution">
    <text evidence="10">The sequence shown here is derived from an EMBL/GenBank/DDBJ whole genome shotgun (WGS) entry which is preliminary data.</text>
</comment>
<feature type="domain" description="Major facilitator superfamily (MFS) profile" evidence="9">
    <location>
        <begin position="61"/>
        <end position="518"/>
    </location>
</feature>
<evidence type="ECO:0000256" key="2">
    <source>
        <dbReference type="ARBA" id="ARBA00010992"/>
    </source>
</evidence>
<sequence length="566" mass="62939">MASHLADSQVAQTIHEKVKNADHSEFPEDFRQASHAIELAENVAKAKYNPLSPALLRLYACLAIPYLCGCLNGYDGSLMGGLNAMSTYQRYFHMYSRRFHLLVYELISVYRKTAGSSTGLVFAMYNIGSIPAVFFTGPVNDYFGRRIGMFTGALIIILGTCIQAPSTNRGMFLAGRFILGFGVSFCCVSAPCYVSEMAHPQWRGTLTGLYNCTWYIGSIAASWVVYGSSKISSTYGFRIPIWGQLFSSVIVAVGIWFLPESPRWLMAQDREDHARTVLTKYHGEGDREHPMVILQVHEMRQQIKTDASDKKWWDYRDLYNRHSARRRLVCVLGMACFGQLSGNSVTSYYLPVMLENAGITSESTQLKLNGVYPLICFVAAITGARLTDPIGRRPLLLYTTIACSVCFAIITGTSKIATDNPDNDSAANATIFVIYLFGALFSFGWTPLQSMYIAETLDTATRAKGTAVGNLASSISSTVIQYASGPAFEDIKYYFYLVFVFWDLIEVTVMYFFFPETKERTLEELAEVFEAPNPVKKSLEKRNAATVLNTLDVHTGSEVKGVEANA</sequence>
<keyword evidence="3 7" id="KW-0813">Transport</keyword>
<keyword evidence="11" id="KW-1185">Reference proteome</keyword>
<dbReference type="InterPro" id="IPR020846">
    <property type="entry name" value="MFS_dom"/>
</dbReference>
<evidence type="ECO:0000256" key="3">
    <source>
        <dbReference type="ARBA" id="ARBA00022448"/>
    </source>
</evidence>
<feature type="transmembrane region" description="Helical" evidence="8">
    <location>
        <begin position="54"/>
        <end position="74"/>
    </location>
</feature>
<feature type="transmembrane region" description="Helical" evidence="8">
    <location>
        <begin position="239"/>
        <end position="258"/>
    </location>
</feature>
<dbReference type="SUPFAM" id="SSF103473">
    <property type="entry name" value="MFS general substrate transporter"/>
    <property type="match status" value="1"/>
</dbReference>